<dbReference type="RefSeq" id="XP_016608256.1">
    <property type="nucleotide sequence ID" value="XM_016757360.1"/>
</dbReference>
<dbReference type="VEuPathDB" id="FungiDB:SPPG_09203"/>
<proteinExistence type="predicted"/>
<accession>A0A0L0HGN8</accession>
<dbReference type="InParanoid" id="A0A0L0HGN8"/>
<organism evidence="1 2">
    <name type="scientific">Spizellomyces punctatus (strain DAOM BR117)</name>
    <dbReference type="NCBI Taxonomy" id="645134"/>
    <lineage>
        <taxon>Eukaryota</taxon>
        <taxon>Fungi</taxon>
        <taxon>Fungi incertae sedis</taxon>
        <taxon>Chytridiomycota</taxon>
        <taxon>Chytridiomycota incertae sedis</taxon>
        <taxon>Chytridiomycetes</taxon>
        <taxon>Spizellomycetales</taxon>
        <taxon>Spizellomycetaceae</taxon>
        <taxon>Spizellomyces</taxon>
    </lineage>
</organism>
<keyword evidence="2" id="KW-1185">Reference proteome</keyword>
<protein>
    <submittedName>
        <fullName evidence="1">Uncharacterized protein</fullName>
    </submittedName>
</protein>
<reference evidence="1 2" key="1">
    <citation type="submission" date="2009-08" db="EMBL/GenBank/DDBJ databases">
        <title>The Genome Sequence of Spizellomyces punctatus strain DAOM BR117.</title>
        <authorList>
            <consortium name="The Broad Institute Genome Sequencing Platform"/>
            <person name="Russ C."/>
            <person name="Cuomo C."/>
            <person name="Shea T."/>
            <person name="Young S.K."/>
            <person name="Zeng Q."/>
            <person name="Koehrsen M."/>
            <person name="Haas B."/>
            <person name="Borodovsky M."/>
            <person name="Guigo R."/>
            <person name="Alvarado L."/>
            <person name="Berlin A."/>
            <person name="Bochicchio J."/>
            <person name="Borenstein D."/>
            <person name="Chapman S."/>
            <person name="Chen Z."/>
            <person name="Engels R."/>
            <person name="Freedman E."/>
            <person name="Gellesch M."/>
            <person name="Goldberg J."/>
            <person name="Griggs A."/>
            <person name="Gujja S."/>
            <person name="Heiman D."/>
            <person name="Hepburn T."/>
            <person name="Howarth C."/>
            <person name="Jen D."/>
            <person name="Larson L."/>
            <person name="Lewis B."/>
            <person name="Mehta T."/>
            <person name="Park D."/>
            <person name="Pearson M."/>
            <person name="Roberts A."/>
            <person name="Saif S."/>
            <person name="Shenoy N."/>
            <person name="Sisk P."/>
            <person name="Stolte C."/>
            <person name="Sykes S."/>
            <person name="Thomson T."/>
            <person name="Walk T."/>
            <person name="White J."/>
            <person name="Yandava C."/>
            <person name="Burger G."/>
            <person name="Gray M.W."/>
            <person name="Holland P.W.H."/>
            <person name="King N."/>
            <person name="Lang F.B.F."/>
            <person name="Roger A.J."/>
            <person name="Ruiz-Trillo I."/>
            <person name="Lander E."/>
            <person name="Nusbaum C."/>
        </authorList>
    </citation>
    <scope>NUCLEOTIDE SEQUENCE [LARGE SCALE GENOMIC DNA]</scope>
    <source>
        <strain evidence="1 2">DAOM BR117</strain>
    </source>
</reference>
<dbReference type="EMBL" id="KQ257456">
    <property type="protein sequence ID" value="KND00217.1"/>
    <property type="molecule type" value="Genomic_DNA"/>
</dbReference>
<dbReference type="GeneID" id="27692328"/>
<evidence type="ECO:0000313" key="2">
    <source>
        <dbReference type="Proteomes" id="UP000053201"/>
    </source>
</evidence>
<evidence type="ECO:0000313" key="1">
    <source>
        <dbReference type="EMBL" id="KND00217.1"/>
    </source>
</evidence>
<gene>
    <name evidence="1" type="ORF">SPPG_09203</name>
</gene>
<sequence length="129" mass="14646">MGKRMVRTINQLKLNQKEIVALQFYLPISSMAHTVVTHIGGNCEVLSSMRSSIKVLRSMRCSINLQCQDNHQGEDQNGCRLVSHILTILQTPIGFQKQKVICKVCSRLYGPLVDLTKNILKQWQHVSID</sequence>
<dbReference type="AlphaFoldDB" id="A0A0L0HGN8"/>
<name>A0A0L0HGN8_SPIPD</name>
<dbReference type="Proteomes" id="UP000053201">
    <property type="component" value="Unassembled WGS sequence"/>
</dbReference>